<proteinExistence type="predicted"/>
<protein>
    <submittedName>
        <fullName evidence="1">Uncharacterized protein</fullName>
    </submittedName>
</protein>
<dbReference type="AlphaFoldDB" id="A0A1G7PVM2"/>
<sequence length="67" mass="7589">MGSIRHRVKQTETLEARLEKRAKELRERASASNPGVQKEALLKLARQADMGARMAEWLRSPGQRSTT</sequence>
<dbReference type="Proteomes" id="UP000199245">
    <property type="component" value="Unassembled WGS sequence"/>
</dbReference>
<organism evidence="1 2">
    <name type="scientific">Bradyrhizobium brasilense</name>
    <dbReference type="NCBI Taxonomy" id="1419277"/>
    <lineage>
        <taxon>Bacteria</taxon>
        <taxon>Pseudomonadati</taxon>
        <taxon>Pseudomonadota</taxon>
        <taxon>Alphaproteobacteria</taxon>
        <taxon>Hyphomicrobiales</taxon>
        <taxon>Nitrobacteraceae</taxon>
        <taxon>Bradyrhizobium</taxon>
    </lineage>
</organism>
<dbReference type="EMBL" id="FMZW01000085">
    <property type="protein sequence ID" value="SDF90301.1"/>
    <property type="molecule type" value="Genomic_DNA"/>
</dbReference>
<evidence type="ECO:0000313" key="2">
    <source>
        <dbReference type="Proteomes" id="UP000199245"/>
    </source>
</evidence>
<reference evidence="1 2" key="1">
    <citation type="submission" date="2016-10" db="EMBL/GenBank/DDBJ databases">
        <authorList>
            <person name="de Groot N.N."/>
        </authorList>
    </citation>
    <scope>NUCLEOTIDE SEQUENCE [LARGE SCALE GENOMIC DNA]</scope>
    <source>
        <strain evidence="1 2">R5</strain>
    </source>
</reference>
<accession>A0A1G7PVM2</accession>
<name>A0A1G7PVM2_9BRAD</name>
<evidence type="ECO:0000313" key="1">
    <source>
        <dbReference type="EMBL" id="SDF90301.1"/>
    </source>
</evidence>
<gene>
    <name evidence="1" type="ORF">SAMN05216337_108515</name>
</gene>